<feature type="chain" id="PRO_5004163488" evidence="1">
    <location>
        <begin position="28"/>
        <end position="303"/>
    </location>
</feature>
<proteinExistence type="predicted"/>
<dbReference type="HOGENOM" id="CLU_1093715_0_0_0"/>
<reference evidence="2" key="1">
    <citation type="submission" date="2006-10" db="EMBL/GenBank/DDBJ databases">
        <title>Complete sequence of Solibacter usitatus Ellin6076.</title>
        <authorList>
            <consortium name="US DOE Joint Genome Institute"/>
            <person name="Copeland A."/>
            <person name="Lucas S."/>
            <person name="Lapidus A."/>
            <person name="Barry K."/>
            <person name="Detter J.C."/>
            <person name="Glavina del Rio T."/>
            <person name="Hammon N."/>
            <person name="Israni S."/>
            <person name="Dalin E."/>
            <person name="Tice H."/>
            <person name="Pitluck S."/>
            <person name="Thompson L.S."/>
            <person name="Brettin T."/>
            <person name="Bruce D."/>
            <person name="Han C."/>
            <person name="Tapia R."/>
            <person name="Gilna P."/>
            <person name="Schmutz J."/>
            <person name="Larimer F."/>
            <person name="Land M."/>
            <person name="Hauser L."/>
            <person name="Kyrpides N."/>
            <person name="Mikhailova N."/>
            <person name="Janssen P.H."/>
            <person name="Kuske C.R."/>
            <person name="Richardson P."/>
        </authorList>
    </citation>
    <scope>NUCLEOTIDE SEQUENCE</scope>
    <source>
        <strain evidence="2">Ellin6076</strain>
    </source>
</reference>
<feature type="signal peptide" evidence="1">
    <location>
        <begin position="1"/>
        <end position="27"/>
    </location>
</feature>
<evidence type="ECO:0000313" key="2">
    <source>
        <dbReference type="EMBL" id="ABJ81451.1"/>
    </source>
</evidence>
<dbReference type="AlphaFoldDB" id="Q02BW5"/>
<dbReference type="EMBL" id="CP000473">
    <property type="protein sequence ID" value="ABJ81451.1"/>
    <property type="molecule type" value="Genomic_DNA"/>
</dbReference>
<organism evidence="2">
    <name type="scientific">Solibacter usitatus (strain Ellin6076)</name>
    <dbReference type="NCBI Taxonomy" id="234267"/>
    <lineage>
        <taxon>Bacteria</taxon>
        <taxon>Pseudomonadati</taxon>
        <taxon>Acidobacteriota</taxon>
        <taxon>Terriglobia</taxon>
        <taxon>Bryobacterales</taxon>
        <taxon>Solibacteraceae</taxon>
        <taxon>Candidatus Solibacter</taxon>
    </lineage>
</organism>
<dbReference type="KEGG" id="sus:Acid_0441"/>
<gene>
    <name evidence="2" type="ordered locus">Acid_0441</name>
</gene>
<dbReference type="InParanoid" id="Q02BW5"/>
<sequence precursor="true">MRTGRVAAAVLLSALHALNGQSPLAMPAWLAIFPGAAAQTTVFKAMVESTYIARAKPAAVNEHYRKLFEAQNLAFVPNYDGMGTVVRAAADECDLMITIHAQDSGTEVRVDCSAKSTAKETWTALPDSNLRTPVRGPASKNRPDFQAMVAESNARHQQLVKDLNIHPVYHDAPAPAPAWPEWLVHLKGGRLATQAGVDPAGHKLLKSRYKSSEPMTAIYAFYEDLLNANGYRVYNSKLGTGQTTSGVVQNADGHVEGANYPNGHPGPYTEIRVDFHRFYLNEPITVDLKFTTYEFKAPPPFGQ</sequence>
<keyword evidence="1" id="KW-0732">Signal</keyword>
<protein>
    <submittedName>
        <fullName evidence="2">Uncharacterized protein</fullName>
    </submittedName>
</protein>
<dbReference type="STRING" id="234267.Acid_0441"/>
<accession>Q02BW5</accession>
<evidence type="ECO:0000256" key="1">
    <source>
        <dbReference type="SAM" id="SignalP"/>
    </source>
</evidence>
<name>Q02BW5_SOLUE</name>